<accession>A0A6G0WC39</accession>
<dbReference type="GO" id="GO:0046872">
    <property type="term" value="F:metal ion binding"/>
    <property type="evidence" value="ECO:0007669"/>
    <property type="project" value="UniProtKB-KW"/>
</dbReference>
<dbReference type="FunFam" id="3.30.200.20:FF:000315">
    <property type="entry name" value="Calcium-dependent protein kinase 3"/>
    <property type="match status" value="1"/>
</dbReference>
<comment type="catalytic activity">
    <reaction evidence="13">
        <text>L-seryl-[protein] + ATP = O-phospho-L-seryl-[protein] + ADP + H(+)</text>
        <dbReference type="Rhea" id="RHEA:17989"/>
        <dbReference type="Rhea" id="RHEA-COMP:9863"/>
        <dbReference type="Rhea" id="RHEA-COMP:11604"/>
        <dbReference type="ChEBI" id="CHEBI:15378"/>
        <dbReference type="ChEBI" id="CHEBI:29999"/>
        <dbReference type="ChEBI" id="CHEBI:30616"/>
        <dbReference type="ChEBI" id="CHEBI:83421"/>
        <dbReference type="ChEBI" id="CHEBI:456216"/>
        <dbReference type="EC" id="2.7.11.1"/>
    </reaction>
</comment>
<keyword evidence="8" id="KW-0418">Kinase</keyword>
<proteinExistence type="inferred from homology"/>
<evidence type="ECO:0000256" key="1">
    <source>
        <dbReference type="ARBA" id="ARBA00001946"/>
    </source>
</evidence>
<keyword evidence="7 14" id="KW-0547">Nucleotide-binding</keyword>
<evidence type="ECO:0000256" key="8">
    <source>
        <dbReference type="ARBA" id="ARBA00022777"/>
    </source>
</evidence>
<dbReference type="Gene3D" id="1.10.510.10">
    <property type="entry name" value="Transferase(Phosphotransferase) domain 1"/>
    <property type="match status" value="1"/>
</dbReference>
<keyword evidence="4" id="KW-0808">Transferase</keyword>
<comment type="caution">
    <text evidence="17">The sequence shown here is derived from an EMBL/GenBank/DDBJ whole genome shotgun (WGS) entry which is preliminary data.</text>
</comment>
<dbReference type="EC" id="2.7.11.1" evidence="2"/>
<dbReference type="GO" id="GO:0005524">
    <property type="term" value="F:ATP binding"/>
    <property type="evidence" value="ECO:0007669"/>
    <property type="project" value="UniProtKB-UniRule"/>
</dbReference>
<dbReference type="CDD" id="cd05117">
    <property type="entry name" value="STKc_CAMK"/>
    <property type="match status" value="1"/>
</dbReference>
<evidence type="ECO:0000256" key="4">
    <source>
        <dbReference type="ARBA" id="ARBA00022679"/>
    </source>
</evidence>
<dbReference type="InterPro" id="IPR000719">
    <property type="entry name" value="Prot_kinase_dom"/>
</dbReference>
<evidence type="ECO:0000256" key="3">
    <source>
        <dbReference type="ARBA" id="ARBA00022527"/>
    </source>
</evidence>
<gene>
    <name evidence="17" type="ORF">Ae201684_016393</name>
</gene>
<dbReference type="GO" id="GO:0004674">
    <property type="term" value="F:protein serine/threonine kinase activity"/>
    <property type="evidence" value="ECO:0007669"/>
    <property type="project" value="UniProtKB-KW"/>
</dbReference>
<keyword evidence="5" id="KW-0479">Metal-binding</keyword>
<evidence type="ECO:0000256" key="14">
    <source>
        <dbReference type="PROSITE-ProRule" id="PRU10141"/>
    </source>
</evidence>
<evidence type="ECO:0000256" key="6">
    <source>
        <dbReference type="ARBA" id="ARBA00022737"/>
    </source>
</evidence>
<evidence type="ECO:0000256" key="13">
    <source>
        <dbReference type="ARBA" id="ARBA00048679"/>
    </source>
</evidence>
<comment type="similarity">
    <text evidence="11">Belongs to the protein kinase superfamily. Ser/Thr protein kinase family. CDPK subfamily.</text>
</comment>
<comment type="catalytic activity">
    <reaction evidence="12">
        <text>L-threonyl-[protein] + ATP = O-phospho-L-threonyl-[protein] + ADP + H(+)</text>
        <dbReference type="Rhea" id="RHEA:46608"/>
        <dbReference type="Rhea" id="RHEA-COMP:11060"/>
        <dbReference type="Rhea" id="RHEA-COMP:11605"/>
        <dbReference type="ChEBI" id="CHEBI:15378"/>
        <dbReference type="ChEBI" id="CHEBI:30013"/>
        <dbReference type="ChEBI" id="CHEBI:30616"/>
        <dbReference type="ChEBI" id="CHEBI:61977"/>
        <dbReference type="ChEBI" id="CHEBI:456216"/>
        <dbReference type="EC" id="2.7.11.1"/>
    </reaction>
</comment>
<dbReference type="AlphaFoldDB" id="A0A6G0WC39"/>
<dbReference type="PANTHER" id="PTHR24347">
    <property type="entry name" value="SERINE/THREONINE-PROTEIN KINASE"/>
    <property type="match status" value="1"/>
</dbReference>
<reference evidence="17 18" key="1">
    <citation type="submission" date="2019-07" db="EMBL/GenBank/DDBJ databases">
        <title>Genomics analysis of Aphanomyces spp. identifies a new class of oomycete effector associated with host adaptation.</title>
        <authorList>
            <person name="Gaulin E."/>
        </authorList>
    </citation>
    <scope>NUCLEOTIDE SEQUENCE [LARGE SCALE GENOMIC DNA]</scope>
    <source>
        <strain evidence="17 18">ATCC 201684</strain>
    </source>
</reference>
<dbReference type="SUPFAM" id="SSF56112">
    <property type="entry name" value="Protein kinase-like (PK-like)"/>
    <property type="match status" value="1"/>
</dbReference>
<dbReference type="InterPro" id="IPR008271">
    <property type="entry name" value="Ser/Thr_kinase_AS"/>
</dbReference>
<evidence type="ECO:0000313" key="17">
    <source>
        <dbReference type="EMBL" id="KAF0724995.1"/>
    </source>
</evidence>
<evidence type="ECO:0000256" key="15">
    <source>
        <dbReference type="RuleBase" id="RU000304"/>
    </source>
</evidence>
<dbReference type="SMART" id="SM00220">
    <property type="entry name" value="S_TKc"/>
    <property type="match status" value="1"/>
</dbReference>
<evidence type="ECO:0000256" key="5">
    <source>
        <dbReference type="ARBA" id="ARBA00022723"/>
    </source>
</evidence>
<keyword evidence="6" id="KW-0677">Repeat</keyword>
<dbReference type="EMBL" id="VJMJ01000253">
    <property type="protein sequence ID" value="KAF0724995.1"/>
    <property type="molecule type" value="Genomic_DNA"/>
</dbReference>
<evidence type="ECO:0000259" key="16">
    <source>
        <dbReference type="PROSITE" id="PS50011"/>
    </source>
</evidence>
<evidence type="ECO:0000313" key="18">
    <source>
        <dbReference type="Proteomes" id="UP000481153"/>
    </source>
</evidence>
<keyword evidence="3 15" id="KW-0723">Serine/threonine-protein kinase</keyword>
<evidence type="ECO:0000256" key="12">
    <source>
        <dbReference type="ARBA" id="ARBA00047899"/>
    </source>
</evidence>
<sequence>MGCCGSKLIMESEEFQMDEIESSDRIVNLVIDVDPLTFDVTVTGASKDFHLVYTIGDVIGKGGFSVVHKATLNATGVVYAVKCIQKNKMEGDDLVRMASEVNTLSKLKHPNILRLFDFFDEEHFYYIVTEYLEGGELFKRLVEKSYYTQQDAKNVVKTLLETIKYCHDMGIAHRDLKPENILLTSIYDDASVKLADFGLAVEHHNESSMVTRCGSPMYLAPEILDIGAPYGKECDIWSIGVIVFMLLSGCPPFYDDNIAGLYSKIKAGHYEFDPYYWKHVSNEAKDFISRMLVVNPAERATAAELLQHEWIREPPNEKHNMTLMEALENLKKFNARGTFLRAINTVQMIQSMHKKNNDSDRTSFQLSGATDELTNEVSDSDEEVSSPNSTIAAVGHDNDIAPSPVHSVSSSLFESYHFTRQGIDTREAWTSEASNDNNEDEWL</sequence>
<dbReference type="Proteomes" id="UP000481153">
    <property type="component" value="Unassembled WGS sequence"/>
</dbReference>
<dbReference type="FunFam" id="1.10.510.10:FF:000571">
    <property type="entry name" value="Maternal embryonic leucine zipper kinase"/>
    <property type="match status" value="1"/>
</dbReference>
<organism evidence="17 18">
    <name type="scientific">Aphanomyces euteiches</name>
    <dbReference type="NCBI Taxonomy" id="100861"/>
    <lineage>
        <taxon>Eukaryota</taxon>
        <taxon>Sar</taxon>
        <taxon>Stramenopiles</taxon>
        <taxon>Oomycota</taxon>
        <taxon>Saprolegniomycetes</taxon>
        <taxon>Saprolegniales</taxon>
        <taxon>Verrucalvaceae</taxon>
        <taxon>Aphanomyces</taxon>
    </lineage>
</organism>
<evidence type="ECO:0000256" key="10">
    <source>
        <dbReference type="ARBA" id="ARBA00022840"/>
    </source>
</evidence>
<keyword evidence="10 14" id="KW-0067">ATP-binding</keyword>
<dbReference type="PROSITE" id="PS00108">
    <property type="entry name" value="PROTEIN_KINASE_ST"/>
    <property type="match status" value="1"/>
</dbReference>
<evidence type="ECO:0000256" key="2">
    <source>
        <dbReference type="ARBA" id="ARBA00012513"/>
    </source>
</evidence>
<dbReference type="InterPro" id="IPR011009">
    <property type="entry name" value="Kinase-like_dom_sf"/>
</dbReference>
<feature type="binding site" evidence="14">
    <location>
        <position position="82"/>
    </location>
    <ligand>
        <name>ATP</name>
        <dbReference type="ChEBI" id="CHEBI:30616"/>
    </ligand>
</feature>
<dbReference type="VEuPathDB" id="FungiDB:AeMF1_020826"/>
<protein>
    <recommendedName>
        <fullName evidence="2">non-specific serine/threonine protein kinase</fullName>
        <ecNumber evidence="2">2.7.11.1</ecNumber>
    </recommendedName>
</protein>
<keyword evidence="9" id="KW-0106">Calcium</keyword>
<keyword evidence="18" id="KW-1185">Reference proteome</keyword>
<dbReference type="InterPro" id="IPR017441">
    <property type="entry name" value="Protein_kinase_ATP_BS"/>
</dbReference>
<name>A0A6G0WC39_9STRA</name>
<dbReference type="PROSITE" id="PS00107">
    <property type="entry name" value="PROTEIN_KINASE_ATP"/>
    <property type="match status" value="1"/>
</dbReference>
<dbReference type="Pfam" id="PF00069">
    <property type="entry name" value="Pkinase"/>
    <property type="match status" value="1"/>
</dbReference>
<evidence type="ECO:0000256" key="11">
    <source>
        <dbReference type="ARBA" id="ARBA00024334"/>
    </source>
</evidence>
<evidence type="ECO:0000256" key="7">
    <source>
        <dbReference type="ARBA" id="ARBA00022741"/>
    </source>
</evidence>
<evidence type="ECO:0000256" key="9">
    <source>
        <dbReference type="ARBA" id="ARBA00022837"/>
    </source>
</evidence>
<feature type="domain" description="Protein kinase" evidence="16">
    <location>
        <begin position="53"/>
        <end position="311"/>
    </location>
</feature>
<dbReference type="PROSITE" id="PS50011">
    <property type="entry name" value="PROTEIN_KINASE_DOM"/>
    <property type="match status" value="1"/>
</dbReference>
<comment type="cofactor">
    <cofactor evidence="1">
        <name>Mg(2+)</name>
        <dbReference type="ChEBI" id="CHEBI:18420"/>
    </cofactor>
</comment>